<comment type="subcellular location">
    <subcellularLocation>
        <location evidence="1 7">Cell inner membrane</location>
        <topology evidence="1 7">Multi-pass membrane protein</topology>
    </subcellularLocation>
</comment>
<name>A0A0H3FB40_RAHSY</name>
<evidence type="ECO:0000313" key="8">
    <source>
        <dbReference type="EMBL" id="ADW74233.1"/>
    </source>
</evidence>
<dbReference type="HOGENOM" id="CLU_073287_0_0_6"/>
<dbReference type="HAMAP" id="MF_01067">
    <property type="entry name" value="UPF0259"/>
    <property type="match status" value="1"/>
</dbReference>
<reference evidence="8 9" key="2">
    <citation type="journal article" date="2012" name="J. Bacteriol.">
        <title>Complete Genome Sequence of Rahnella sp. Strain Y9602, a Gammaproteobacterium Isolate from Metal- and Radionuclide-Contaminated Soil.</title>
        <authorList>
            <person name="Martinez R.J."/>
            <person name="Bruce D."/>
            <person name="Detter C."/>
            <person name="Goodwin L.A."/>
            <person name="Han J."/>
            <person name="Han C.S."/>
            <person name="Held B."/>
            <person name="Land M.L."/>
            <person name="Mikhailova N."/>
            <person name="Nolan M."/>
            <person name="Pennacchio L."/>
            <person name="Pitluck S."/>
            <person name="Tapia R."/>
            <person name="Woyke T."/>
            <person name="Sobecky P.A."/>
        </authorList>
    </citation>
    <scope>NUCLEOTIDE SEQUENCE [LARGE SCALE GENOMIC DNA]</scope>
    <source>
        <strain evidence="8 9">Y9602</strain>
    </source>
</reference>
<evidence type="ECO:0000256" key="5">
    <source>
        <dbReference type="ARBA" id="ARBA00022989"/>
    </source>
</evidence>
<evidence type="ECO:0000256" key="4">
    <source>
        <dbReference type="ARBA" id="ARBA00022692"/>
    </source>
</evidence>
<keyword evidence="7" id="KW-0997">Cell inner membrane</keyword>
<keyword evidence="4 7" id="KW-0812">Transmembrane</keyword>
<evidence type="ECO:0000256" key="3">
    <source>
        <dbReference type="ARBA" id="ARBA00022475"/>
    </source>
</evidence>
<feature type="transmembrane region" description="Helical" evidence="7">
    <location>
        <begin position="122"/>
        <end position="143"/>
    </location>
</feature>
<dbReference type="GO" id="GO:0005886">
    <property type="term" value="C:plasma membrane"/>
    <property type="evidence" value="ECO:0007669"/>
    <property type="project" value="UniProtKB-SubCell"/>
</dbReference>
<feature type="transmembrane region" description="Helical" evidence="7">
    <location>
        <begin position="191"/>
        <end position="215"/>
    </location>
</feature>
<evidence type="ECO:0000256" key="2">
    <source>
        <dbReference type="ARBA" id="ARBA00005633"/>
    </source>
</evidence>
<comment type="similarity">
    <text evidence="2 7">Belongs to the UPF0259 family.</text>
</comment>
<proteinExistence type="inferred from homology"/>
<dbReference type="eggNOG" id="ENOG502Z96Y">
    <property type="taxonomic scope" value="Bacteria"/>
</dbReference>
<dbReference type="GeneID" id="95416780"/>
<evidence type="ECO:0000256" key="7">
    <source>
        <dbReference type="HAMAP-Rule" id="MF_01067"/>
    </source>
</evidence>
<feature type="transmembrane region" description="Helical" evidence="7">
    <location>
        <begin position="149"/>
        <end position="170"/>
    </location>
</feature>
<reference evidence="9" key="1">
    <citation type="submission" date="2011-01" db="EMBL/GenBank/DDBJ databases">
        <title>Complete sequence of chromosome of Rahnella sp. Y9602.</title>
        <authorList>
            <consortium name="US DOE Joint Genome Institute"/>
            <person name="Lucas S."/>
            <person name="Copeland A."/>
            <person name="Lapidus A."/>
            <person name="Cheng J.-F."/>
            <person name="Goodwin L."/>
            <person name="Pitluck S."/>
            <person name="Lu M."/>
            <person name="Detter J.C."/>
            <person name="Han C."/>
            <person name="Tapia R."/>
            <person name="Land M."/>
            <person name="Hauser L."/>
            <person name="Kyrpides N."/>
            <person name="Ivanova N."/>
            <person name="Ovchinnikova G."/>
            <person name="Pagani I."/>
            <person name="Sobecky P.A."/>
            <person name="Martinez R.J."/>
            <person name="Woyke T."/>
        </authorList>
    </citation>
    <scope>NUCLEOTIDE SEQUENCE [LARGE SCALE GENOMIC DNA]</scope>
    <source>
        <strain evidence="9">Y9602</strain>
    </source>
</reference>
<dbReference type="NCBIfam" id="NF002774">
    <property type="entry name" value="PRK02868.1"/>
    <property type="match status" value="1"/>
</dbReference>
<feature type="transmembrane region" description="Helical" evidence="7">
    <location>
        <begin position="21"/>
        <end position="41"/>
    </location>
</feature>
<evidence type="ECO:0000256" key="6">
    <source>
        <dbReference type="ARBA" id="ARBA00023136"/>
    </source>
</evidence>
<dbReference type="Proteomes" id="UP000007257">
    <property type="component" value="Chromosome"/>
</dbReference>
<organism evidence="8 9">
    <name type="scientific">Rahnella sp. (strain Y9602)</name>
    <dbReference type="NCBI Taxonomy" id="2703885"/>
    <lineage>
        <taxon>Bacteria</taxon>
        <taxon>Pseudomonadati</taxon>
        <taxon>Pseudomonadota</taxon>
        <taxon>Gammaproteobacteria</taxon>
        <taxon>Enterobacterales</taxon>
        <taxon>Yersiniaceae</taxon>
        <taxon>Rahnella</taxon>
    </lineage>
</organism>
<accession>A0A0H3FB40</accession>
<sequence length="251" mass="27229">MSITASTLYRDSYNFMRNQMSSVLALSVLAALITVILSWVLSPSSEQVEAIGQLMSNMTGMSVGDMMGYIEQQITPEQQSAIFRYSLAALLSTLAGNVILVGGVLTLIQLISQGVRASITQILSASLPVLPRLAILLFIYSIMFRIGLALLFVPAFLIAIAWSMSPVISCKENAGVFKAMRLSTRLAFSNVRLVAPAVMLWIVAQVVLMLFVGVLSALNPMIGAVILGAVSNLISAFMLIYLFRLYMKLHA</sequence>
<dbReference type="RefSeq" id="WP_013575933.1">
    <property type="nucleotide sequence ID" value="NC_015061.1"/>
</dbReference>
<protein>
    <recommendedName>
        <fullName evidence="7">UPF0259 membrane protein Rahaq_2626</fullName>
    </recommendedName>
</protein>
<dbReference type="Pfam" id="PF06790">
    <property type="entry name" value="UPF0259"/>
    <property type="match status" value="1"/>
</dbReference>
<dbReference type="InterPro" id="IPR009627">
    <property type="entry name" value="UPF0259"/>
</dbReference>
<keyword evidence="3 7" id="KW-1003">Cell membrane</keyword>
<keyword evidence="5 7" id="KW-1133">Transmembrane helix</keyword>
<dbReference type="KEGG" id="rah:Rahaq_2626"/>
<feature type="transmembrane region" description="Helical" evidence="7">
    <location>
        <begin position="85"/>
        <end position="110"/>
    </location>
</feature>
<evidence type="ECO:0000313" key="9">
    <source>
        <dbReference type="Proteomes" id="UP000007257"/>
    </source>
</evidence>
<dbReference type="EMBL" id="CP002505">
    <property type="protein sequence ID" value="ADW74233.1"/>
    <property type="molecule type" value="Genomic_DNA"/>
</dbReference>
<gene>
    <name evidence="8" type="ordered locus">Rahaq_2626</name>
</gene>
<dbReference type="AlphaFoldDB" id="A0A0H3FB40"/>
<keyword evidence="6 7" id="KW-0472">Membrane</keyword>
<dbReference type="OrthoDB" id="6454524at2"/>
<feature type="transmembrane region" description="Helical" evidence="7">
    <location>
        <begin position="221"/>
        <end position="243"/>
    </location>
</feature>
<evidence type="ECO:0000256" key="1">
    <source>
        <dbReference type="ARBA" id="ARBA00004429"/>
    </source>
</evidence>